<keyword evidence="2" id="KW-1185">Reference proteome</keyword>
<dbReference type="GO" id="GO:0000281">
    <property type="term" value="P:mitotic cytokinesis"/>
    <property type="evidence" value="ECO:0007669"/>
    <property type="project" value="TreeGrafter"/>
</dbReference>
<name>A0A914RJC8_PAREQ</name>
<feature type="domain" description="DH" evidence="1">
    <location>
        <begin position="69"/>
        <end position="199"/>
    </location>
</feature>
<dbReference type="WBParaSite" id="PEQ_0000488701-mRNA-1">
    <property type="protein sequence ID" value="PEQ_0000488701-mRNA-1"/>
    <property type="gene ID" value="PEQ_0000488701"/>
</dbReference>
<protein>
    <submittedName>
        <fullName evidence="3">DH domain-containing protein</fullName>
    </submittedName>
</protein>
<dbReference type="GO" id="GO:0005938">
    <property type="term" value="C:cell cortex"/>
    <property type="evidence" value="ECO:0007669"/>
    <property type="project" value="TreeGrafter"/>
</dbReference>
<evidence type="ECO:0000313" key="2">
    <source>
        <dbReference type="Proteomes" id="UP000887564"/>
    </source>
</evidence>
<reference evidence="3" key="1">
    <citation type="submission" date="2022-11" db="UniProtKB">
        <authorList>
            <consortium name="WormBaseParasite"/>
        </authorList>
    </citation>
    <scope>IDENTIFICATION</scope>
</reference>
<dbReference type="InterPro" id="IPR000219">
    <property type="entry name" value="DH_dom"/>
</dbReference>
<proteinExistence type="predicted"/>
<dbReference type="GO" id="GO:0005096">
    <property type="term" value="F:GTPase activator activity"/>
    <property type="evidence" value="ECO:0007669"/>
    <property type="project" value="InterPro"/>
</dbReference>
<dbReference type="Proteomes" id="UP000887564">
    <property type="component" value="Unplaced"/>
</dbReference>
<organism evidence="2 3">
    <name type="scientific">Parascaris equorum</name>
    <name type="common">Equine roundworm</name>
    <dbReference type="NCBI Taxonomy" id="6256"/>
    <lineage>
        <taxon>Eukaryota</taxon>
        <taxon>Metazoa</taxon>
        <taxon>Ecdysozoa</taxon>
        <taxon>Nematoda</taxon>
        <taxon>Chromadorea</taxon>
        <taxon>Rhabditida</taxon>
        <taxon>Spirurina</taxon>
        <taxon>Ascaridomorpha</taxon>
        <taxon>Ascaridoidea</taxon>
        <taxon>Ascarididae</taxon>
        <taxon>Parascaris</taxon>
    </lineage>
</organism>
<sequence length="199" mass="22558">MKDRHTFATVSSKNESVESPLEDICIFTNVDFNDVAMLSSLDNLETSNSSAIAGKLLKKLPSSPRRVDKRHAVCREMLETEENYLKALKIIIQTFKEPLEAQANDPESGLLSKAEIMQIFSRVPSLVEVHEKICSELRTYVMHWSTDRLIGKAAESRAECQRNNLRDLLVRPVQRLPSVLLLLKGQHFLFILLSFSNSS</sequence>
<dbReference type="PANTHER" id="PTHR16777">
    <property type="entry name" value="PROTEIN ECT2"/>
    <property type="match status" value="1"/>
</dbReference>
<dbReference type="Pfam" id="PF00621">
    <property type="entry name" value="RhoGEF"/>
    <property type="match status" value="1"/>
</dbReference>
<dbReference type="GO" id="GO:2000431">
    <property type="term" value="P:regulation of cytokinesis, actomyosin contractile ring assembly"/>
    <property type="evidence" value="ECO:0007669"/>
    <property type="project" value="InterPro"/>
</dbReference>
<dbReference type="AlphaFoldDB" id="A0A914RJC8"/>
<accession>A0A914RJC8</accession>
<dbReference type="PANTHER" id="PTHR16777:SF2">
    <property type="entry name" value="PROTEIN ECT2"/>
    <property type="match status" value="1"/>
</dbReference>
<dbReference type="GO" id="GO:0005085">
    <property type="term" value="F:guanyl-nucleotide exchange factor activity"/>
    <property type="evidence" value="ECO:0007669"/>
    <property type="project" value="InterPro"/>
</dbReference>
<evidence type="ECO:0000259" key="1">
    <source>
        <dbReference type="PROSITE" id="PS50010"/>
    </source>
</evidence>
<dbReference type="PROSITE" id="PS50010">
    <property type="entry name" value="DH_2"/>
    <property type="match status" value="1"/>
</dbReference>
<dbReference type="InterPro" id="IPR026817">
    <property type="entry name" value="Ect2"/>
</dbReference>
<dbReference type="GO" id="GO:0007399">
    <property type="term" value="P:nervous system development"/>
    <property type="evidence" value="ECO:0007669"/>
    <property type="project" value="TreeGrafter"/>
</dbReference>
<dbReference type="InterPro" id="IPR035899">
    <property type="entry name" value="DBL_dom_sf"/>
</dbReference>
<evidence type="ECO:0000313" key="3">
    <source>
        <dbReference type="WBParaSite" id="PEQ_0000488701-mRNA-1"/>
    </source>
</evidence>
<dbReference type="Gene3D" id="1.20.900.10">
    <property type="entry name" value="Dbl homology (DH) domain"/>
    <property type="match status" value="1"/>
</dbReference>
<dbReference type="SUPFAM" id="SSF48065">
    <property type="entry name" value="DBL homology domain (DH-domain)"/>
    <property type="match status" value="1"/>
</dbReference>
<dbReference type="GO" id="GO:0005634">
    <property type="term" value="C:nucleus"/>
    <property type="evidence" value="ECO:0007669"/>
    <property type="project" value="InterPro"/>
</dbReference>